<dbReference type="AlphaFoldDB" id="A0A5Q2N3W4"/>
<organism evidence="2 3">
    <name type="scientific">Heliorestis convoluta</name>
    <dbReference type="NCBI Taxonomy" id="356322"/>
    <lineage>
        <taxon>Bacteria</taxon>
        <taxon>Bacillati</taxon>
        <taxon>Bacillota</taxon>
        <taxon>Clostridia</taxon>
        <taxon>Eubacteriales</taxon>
        <taxon>Heliobacteriaceae</taxon>
        <taxon>Heliorestis</taxon>
    </lineage>
</organism>
<dbReference type="InterPro" id="IPR003797">
    <property type="entry name" value="DegV"/>
</dbReference>
<sequence length="283" mass="31251">MSTIHLVTDSTAYLTNEEIKSLQCHVVSLRVISNNDSQLDAETDHVEFAQFLRHANPIPTTSQPPMSEFQELYDQLTSDGSSVISIHLSANLSGTYQSASMAARTLENRDIHVIDSWSTVSGLRIQLESIRQGIDSGLALQEIVSNALAAREKHKLLLLLDSLDFLHRGGRIGRAQSLFGSLLSIKPVLWLQNQGKVEVYDKIRTRKKAYRKIAEYIQENWQQQGPLRIALSHVNAEAEVKEMQAMIQKAVPAASPTIHSVGPVIAVHTGPGSIAVSFQPLDI</sequence>
<accession>A0A5Q2N3W4</accession>
<dbReference type="Gene3D" id="3.30.1180.10">
    <property type="match status" value="1"/>
</dbReference>
<dbReference type="SUPFAM" id="SSF82549">
    <property type="entry name" value="DAK1/DegV-like"/>
    <property type="match status" value="1"/>
</dbReference>
<dbReference type="EMBL" id="CP045875">
    <property type="protein sequence ID" value="QGG46960.1"/>
    <property type="molecule type" value="Genomic_DNA"/>
</dbReference>
<keyword evidence="3" id="KW-1185">Reference proteome</keyword>
<dbReference type="NCBIfam" id="TIGR00762">
    <property type="entry name" value="DegV"/>
    <property type="match status" value="1"/>
</dbReference>
<dbReference type="Gene3D" id="3.40.50.10170">
    <property type="match status" value="1"/>
</dbReference>
<gene>
    <name evidence="2" type="ORF">FTV88_0784</name>
</gene>
<dbReference type="OrthoDB" id="9780216at2"/>
<proteinExistence type="predicted"/>
<keyword evidence="1" id="KW-0446">Lipid-binding</keyword>
<reference evidence="3" key="1">
    <citation type="submission" date="2019-11" db="EMBL/GenBank/DDBJ databases">
        <title>Genome sequence of Heliorestis convoluta strain HH, an alkaliphilic and minimalistic phototrophic bacterium from a soda lake in Egypt.</title>
        <authorList>
            <person name="Dewey E.D."/>
            <person name="Stokes L.M."/>
            <person name="Burchell B.M."/>
            <person name="Shaffer K.N."/>
            <person name="Huntington A.M."/>
            <person name="Baker J.M."/>
            <person name="Nadendla S."/>
            <person name="Giglio M.G."/>
            <person name="Touchman J.W."/>
            <person name="Blankenship R.E."/>
            <person name="Madigan M.T."/>
            <person name="Sattley W.M."/>
        </authorList>
    </citation>
    <scope>NUCLEOTIDE SEQUENCE [LARGE SCALE GENOMIC DNA]</scope>
    <source>
        <strain evidence="3">HH</strain>
    </source>
</reference>
<dbReference type="PANTHER" id="PTHR33434">
    <property type="entry name" value="DEGV DOMAIN-CONTAINING PROTEIN DR_1986-RELATED"/>
    <property type="match status" value="1"/>
</dbReference>
<dbReference type="PROSITE" id="PS51482">
    <property type="entry name" value="DEGV"/>
    <property type="match status" value="1"/>
</dbReference>
<dbReference type="InterPro" id="IPR043168">
    <property type="entry name" value="DegV_C"/>
</dbReference>
<evidence type="ECO:0000256" key="1">
    <source>
        <dbReference type="ARBA" id="ARBA00023121"/>
    </source>
</evidence>
<evidence type="ECO:0000313" key="2">
    <source>
        <dbReference type="EMBL" id="QGG46960.1"/>
    </source>
</evidence>
<dbReference type="PANTHER" id="PTHR33434:SF2">
    <property type="entry name" value="FATTY ACID-BINDING PROTEIN TM_1468"/>
    <property type="match status" value="1"/>
</dbReference>
<protein>
    <submittedName>
        <fullName evidence="2">DegV family protein</fullName>
    </submittedName>
</protein>
<dbReference type="RefSeq" id="WP_153724441.1">
    <property type="nucleotide sequence ID" value="NZ_CP045875.1"/>
</dbReference>
<dbReference type="GO" id="GO:0008289">
    <property type="term" value="F:lipid binding"/>
    <property type="evidence" value="ECO:0007669"/>
    <property type="project" value="UniProtKB-KW"/>
</dbReference>
<name>A0A5Q2N3W4_9FIRM</name>
<dbReference type="KEGG" id="hcv:FTV88_0784"/>
<dbReference type="InterPro" id="IPR050270">
    <property type="entry name" value="DegV_domain_contain"/>
</dbReference>
<evidence type="ECO:0000313" key="3">
    <source>
        <dbReference type="Proteomes" id="UP000366051"/>
    </source>
</evidence>
<dbReference type="Pfam" id="PF02645">
    <property type="entry name" value="DegV"/>
    <property type="match status" value="1"/>
</dbReference>
<dbReference type="Proteomes" id="UP000366051">
    <property type="component" value="Chromosome"/>
</dbReference>